<accession>A0AAW2KP70</accession>
<dbReference type="Gene3D" id="3.60.10.10">
    <property type="entry name" value="Endonuclease/exonuclease/phosphatase"/>
    <property type="match status" value="1"/>
</dbReference>
<reference evidence="3" key="2">
    <citation type="journal article" date="2024" name="Plant">
        <title>Genomic evolution and insights into agronomic trait innovations of Sesamum species.</title>
        <authorList>
            <person name="Miao H."/>
            <person name="Wang L."/>
            <person name="Qu L."/>
            <person name="Liu H."/>
            <person name="Sun Y."/>
            <person name="Le M."/>
            <person name="Wang Q."/>
            <person name="Wei S."/>
            <person name="Zheng Y."/>
            <person name="Lin W."/>
            <person name="Duan Y."/>
            <person name="Cao H."/>
            <person name="Xiong S."/>
            <person name="Wang X."/>
            <person name="Wei L."/>
            <person name="Li C."/>
            <person name="Ma Q."/>
            <person name="Ju M."/>
            <person name="Zhao R."/>
            <person name="Li G."/>
            <person name="Mu C."/>
            <person name="Tian Q."/>
            <person name="Mei H."/>
            <person name="Zhang T."/>
            <person name="Gao T."/>
            <person name="Zhang H."/>
        </authorList>
    </citation>
    <scope>NUCLEOTIDE SEQUENCE</scope>
    <source>
        <strain evidence="3">G01</strain>
    </source>
</reference>
<dbReference type="InterPro" id="IPR000477">
    <property type="entry name" value="RT_dom"/>
</dbReference>
<reference evidence="3" key="1">
    <citation type="submission" date="2020-06" db="EMBL/GenBank/DDBJ databases">
        <authorList>
            <person name="Li T."/>
            <person name="Hu X."/>
            <person name="Zhang T."/>
            <person name="Song X."/>
            <person name="Zhang H."/>
            <person name="Dai N."/>
            <person name="Sheng W."/>
            <person name="Hou X."/>
            <person name="Wei L."/>
        </authorList>
    </citation>
    <scope>NUCLEOTIDE SEQUENCE</scope>
    <source>
        <strain evidence="3">G01</strain>
        <tissue evidence="3">Leaf</tissue>
    </source>
</reference>
<name>A0AAW2KP70_9LAMI</name>
<feature type="region of interest" description="Disordered" evidence="1">
    <location>
        <begin position="773"/>
        <end position="792"/>
    </location>
</feature>
<proteinExistence type="predicted"/>
<feature type="compositionally biased region" description="Basic and acidic residues" evidence="1">
    <location>
        <begin position="774"/>
        <end position="785"/>
    </location>
</feature>
<evidence type="ECO:0000259" key="2">
    <source>
        <dbReference type="Pfam" id="PF00078"/>
    </source>
</evidence>
<dbReference type="SUPFAM" id="SSF56219">
    <property type="entry name" value="DNase I-like"/>
    <property type="match status" value="1"/>
</dbReference>
<gene>
    <name evidence="3" type="ORF">Sangu_2990600</name>
</gene>
<protein>
    <submittedName>
        <fullName evidence="3">Retrovirus-related Pol polyprotein from type-2 retrotransposable element R2DM</fullName>
    </submittedName>
</protein>
<evidence type="ECO:0000313" key="3">
    <source>
        <dbReference type="EMBL" id="KAL0308169.1"/>
    </source>
</evidence>
<comment type="caution">
    <text evidence="3">The sequence shown here is derived from an EMBL/GenBank/DDBJ whole genome shotgun (WGS) entry which is preliminary data.</text>
</comment>
<dbReference type="EMBL" id="JACGWK010000022">
    <property type="protein sequence ID" value="KAL0308169.1"/>
    <property type="molecule type" value="Genomic_DNA"/>
</dbReference>
<feature type="domain" description="Reverse transcriptase" evidence="2">
    <location>
        <begin position="489"/>
        <end position="620"/>
    </location>
</feature>
<dbReference type="PANTHER" id="PTHR33116">
    <property type="entry name" value="REVERSE TRANSCRIPTASE ZINC-BINDING DOMAIN-CONTAINING PROTEIN-RELATED-RELATED"/>
    <property type="match status" value="1"/>
</dbReference>
<sequence length="878" mass="97925">EVETRDQVSPLATCPNPPLSTSIDAAQEIFIGNIKLQPNPIDTIVSAFLQSSRKILQFVPPSIERGNHNSAVPGGRKPYFPHLESYVCLNWRDLQQISGTSVGFTSSGSRPGLPWKKLSKKARGYSNGSLLFFNAGNRVCRYGVKCILKHLPLEYWTDDGLGTVASGVGIPLYTDKITKNCSRIDYARICVMLDYNSTLPKHLIVMNPLMQEGHTAQTCPDNKVGEHIQPVQVFVKKRLASVAGEKAPIQADMQRAEAPEPSVLTAANKKLDAPLQRAAEDKYPRRTLWATLQSLAGNISDEPCLVLGDFNAVLDDNEVWGRPADTTASMNEFGQCIMATGLIHLPFTGCPYTWHNCCEGTRSLWKILDRMLVNAAWLERWPHSSYLSALPSTSDHSPLIIQGDNRGTHHMLFRFDNFLTKRAGFIDSVKRIWNHKITGTAMWYPSPKGDQLGLSTTAVNYCLSQEESNKLCDPVTDSEIRDAMFDMLRTVLQARMATPRPSSKHLGQWLDKKFLLRFVSFSGYNQTRLPPRCTIKVDLQKAYDSVEWDFLLEALKLFNFPTRFIGWIEQCVSTATFSVSLNGSIYGFFPGARGLRQGDPMSPYLFVLVMETWNSLLRYRVLITICFSSIGNALSNVNPQKSQIILSKAVQQDKQQMIDVLGFQEGFLPVRYLGVPLISSRLKIADCKPLIDKLDSRIAGWSHLNLSFAGRAQLIQSVLSTLHSYWASVFILPKGIIKILEAKLRKFLWQGATGRGQAKVAWDQIKVHGVGKTDQIETRSEKRTDLSSASEHTGRHHLEKFIGIFCPISNTAISATNKPSGMAWATTQQKLMTTCSLTVTFRDGVYKLYNDKSVSIGHTRTGKGAYSGLVNTGDQPTF</sequence>
<dbReference type="InterPro" id="IPR036691">
    <property type="entry name" value="Endo/exonu/phosph_ase_sf"/>
</dbReference>
<organism evidence="3">
    <name type="scientific">Sesamum angustifolium</name>
    <dbReference type="NCBI Taxonomy" id="2727405"/>
    <lineage>
        <taxon>Eukaryota</taxon>
        <taxon>Viridiplantae</taxon>
        <taxon>Streptophyta</taxon>
        <taxon>Embryophyta</taxon>
        <taxon>Tracheophyta</taxon>
        <taxon>Spermatophyta</taxon>
        <taxon>Magnoliopsida</taxon>
        <taxon>eudicotyledons</taxon>
        <taxon>Gunneridae</taxon>
        <taxon>Pentapetalae</taxon>
        <taxon>asterids</taxon>
        <taxon>lamiids</taxon>
        <taxon>Lamiales</taxon>
        <taxon>Pedaliaceae</taxon>
        <taxon>Sesamum</taxon>
    </lineage>
</organism>
<dbReference type="PANTHER" id="PTHR33116:SF76">
    <property type="entry name" value="DUF4283 DOMAIN-CONTAINING PROTEIN"/>
    <property type="match status" value="1"/>
</dbReference>
<dbReference type="AlphaFoldDB" id="A0AAW2KP70"/>
<dbReference type="Pfam" id="PF00078">
    <property type="entry name" value="RVT_1"/>
    <property type="match status" value="1"/>
</dbReference>
<evidence type="ECO:0000256" key="1">
    <source>
        <dbReference type="SAM" id="MobiDB-lite"/>
    </source>
</evidence>
<feature type="non-terminal residue" evidence="3">
    <location>
        <position position="1"/>
    </location>
</feature>